<reference evidence="2 3" key="1">
    <citation type="submission" date="2019-01" db="EMBL/GenBank/DDBJ databases">
        <title>Sequencing of cultivated peanut Arachis hypogaea provides insights into genome evolution and oil improvement.</title>
        <authorList>
            <person name="Chen X."/>
        </authorList>
    </citation>
    <scope>NUCLEOTIDE SEQUENCE [LARGE SCALE GENOMIC DNA]</scope>
    <source>
        <strain evidence="3">cv. Fuhuasheng</strain>
        <tissue evidence="2">Leaves</tissue>
    </source>
</reference>
<dbReference type="CDD" id="cd04480">
    <property type="entry name" value="RPA1_DBD_A_like"/>
    <property type="match status" value="1"/>
</dbReference>
<protein>
    <recommendedName>
        <fullName evidence="1">Replication protein A 70 kDa DNA-binding subunit B/D first OB fold domain-containing protein</fullName>
    </recommendedName>
</protein>
<dbReference type="SUPFAM" id="SSF50249">
    <property type="entry name" value="Nucleic acid-binding proteins"/>
    <property type="match status" value="1"/>
</dbReference>
<gene>
    <name evidence="2" type="ORF">Ahy_A07g034033</name>
</gene>
<accession>A0A445CAP0</accession>
<comment type="caution">
    <text evidence="2">The sequence shown here is derived from an EMBL/GenBank/DDBJ whole genome shotgun (WGS) entry which is preliminary data.</text>
</comment>
<dbReference type="InterPro" id="IPR003871">
    <property type="entry name" value="RFA1B/D_OB_1st"/>
</dbReference>
<dbReference type="AlphaFoldDB" id="A0A445CAP0"/>
<dbReference type="Pfam" id="PF02721">
    <property type="entry name" value="DUF223"/>
    <property type="match status" value="1"/>
</dbReference>
<dbReference type="EMBL" id="SDMP01000007">
    <property type="protein sequence ID" value="RYR48037.1"/>
    <property type="molecule type" value="Genomic_DNA"/>
</dbReference>
<dbReference type="InterPro" id="IPR012340">
    <property type="entry name" value="NA-bd_OB-fold"/>
</dbReference>
<evidence type="ECO:0000313" key="3">
    <source>
        <dbReference type="Proteomes" id="UP000289738"/>
    </source>
</evidence>
<evidence type="ECO:0000313" key="2">
    <source>
        <dbReference type="EMBL" id="RYR48037.1"/>
    </source>
</evidence>
<name>A0A445CAP0_ARAHY</name>
<dbReference type="Proteomes" id="UP000289738">
    <property type="component" value="Chromosome A07"/>
</dbReference>
<proteinExistence type="predicted"/>
<evidence type="ECO:0000259" key="1">
    <source>
        <dbReference type="Pfam" id="PF02721"/>
    </source>
</evidence>
<sequence length="225" mass="25379">MVPLMGWNINSHLPHNFFLPYGVLGPTFLFPASAGCCHSPVPASFFSVVAVTPIRLSPSSTRFFYPHALFWVNCFLCECFEVVNERRDSSGRHAREYTVYTGGVGTAYLFSFVGVARFSTISSDEHHKIQATIEDDFISTFIDRLKEGEVFIISDFKVIPNLGLVRVTRHRFRILFKCSTSVLAAASIVIPNPGLSVTSMDQILQKCIDYEYLIGKFQFLKYKPL</sequence>
<organism evidence="2 3">
    <name type="scientific">Arachis hypogaea</name>
    <name type="common">Peanut</name>
    <dbReference type="NCBI Taxonomy" id="3818"/>
    <lineage>
        <taxon>Eukaryota</taxon>
        <taxon>Viridiplantae</taxon>
        <taxon>Streptophyta</taxon>
        <taxon>Embryophyta</taxon>
        <taxon>Tracheophyta</taxon>
        <taxon>Spermatophyta</taxon>
        <taxon>Magnoliopsida</taxon>
        <taxon>eudicotyledons</taxon>
        <taxon>Gunneridae</taxon>
        <taxon>Pentapetalae</taxon>
        <taxon>rosids</taxon>
        <taxon>fabids</taxon>
        <taxon>Fabales</taxon>
        <taxon>Fabaceae</taxon>
        <taxon>Papilionoideae</taxon>
        <taxon>50 kb inversion clade</taxon>
        <taxon>dalbergioids sensu lato</taxon>
        <taxon>Dalbergieae</taxon>
        <taxon>Pterocarpus clade</taxon>
        <taxon>Arachis</taxon>
    </lineage>
</organism>
<feature type="domain" description="Replication protein A 70 kDa DNA-binding subunit B/D first OB fold" evidence="1">
    <location>
        <begin position="127"/>
        <end position="183"/>
    </location>
</feature>
<dbReference type="Gene3D" id="2.40.50.140">
    <property type="entry name" value="Nucleic acid-binding proteins"/>
    <property type="match status" value="1"/>
</dbReference>
<keyword evidence="3" id="KW-1185">Reference proteome</keyword>